<sequence>MGFSSGLSAAPRPCDCCNSASAAVFCRADAAALCFSCDTRIHSRAALSSARPHERVWMCEVCEQAPAAVTCKADAAALCHSCDSDIHSANPLAQRHERLPVQPFFESAESVVRSSVLSFLVHPNDEAGGKYPQDQDAEAETDSWLLPYPTTKDNAHAADMFGDMDPHLDFGSDAMVPVQKKPVLLPAGKQLSEERLDVDFSSPNNPIIPSFSYHSITSSLDAGVVPDGLSNMSDTSYPPPLRASGDSTLANSSSPNQPAPATPLTGSDRLARVMRYREKRKNRQFQKTIRYASRKAYAETRPRIKGRFAKRAEADVEVDGDCFHGAALYQYGVVPTF</sequence>
<evidence type="ECO:0000256" key="9">
    <source>
        <dbReference type="SAM" id="MobiDB-lite"/>
    </source>
</evidence>
<dbReference type="Pfam" id="PF00643">
    <property type="entry name" value="zf-B_box"/>
    <property type="match status" value="1"/>
</dbReference>
<dbReference type="SMART" id="SM00336">
    <property type="entry name" value="BBOX"/>
    <property type="match status" value="2"/>
</dbReference>
<feature type="region of interest" description="Disordered" evidence="9">
    <location>
        <begin position="231"/>
        <end position="267"/>
    </location>
</feature>
<keyword evidence="5" id="KW-0862">Zinc</keyword>
<evidence type="ECO:0000256" key="6">
    <source>
        <dbReference type="ARBA" id="ARBA00023242"/>
    </source>
</evidence>
<dbReference type="CDD" id="cd19821">
    <property type="entry name" value="Bbox1_BBX-like"/>
    <property type="match status" value="2"/>
</dbReference>
<organism evidence="12 13">
    <name type="scientific">Trapa incisa</name>
    <dbReference type="NCBI Taxonomy" id="236973"/>
    <lineage>
        <taxon>Eukaryota</taxon>
        <taxon>Viridiplantae</taxon>
        <taxon>Streptophyta</taxon>
        <taxon>Embryophyta</taxon>
        <taxon>Tracheophyta</taxon>
        <taxon>Spermatophyta</taxon>
        <taxon>Magnoliopsida</taxon>
        <taxon>eudicotyledons</taxon>
        <taxon>Gunneridae</taxon>
        <taxon>Pentapetalae</taxon>
        <taxon>rosids</taxon>
        <taxon>malvids</taxon>
        <taxon>Myrtales</taxon>
        <taxon>Lythraceae</taxon>
        <taxon>Trapa</taxon>
    </lineage>
</organism>
<dbReference type="InterPro" id="IPR000315">
    <property type="entry name" value="Znf_B-box"/>
</dbReference>
<accession>A0AAN7JUQ4</accession>
<dbReference type="Proteomes" id="UP001345219">
    <property type="component" value="Chromosome 8"/>
</dbReference>
<dbReference type="GO" id="GO:0005634">
    <property type="term" value="C:nucleus"/>
    <property type="evidence" value="ECO:0007669"/>
    <property type="project" value="UniProtKB-SubCell"/>
</dbReference>
<evidence type="ECO:0000256" key="5">
    <source>
        <dbReference type="ARBA" id="ARBA00022833"/>
    </source>
</evidence>
<evidence type="ECO:0000259" key="10">
    <source>
        <dbReference type="PROSITE" id="PS50119"/>
    </source>
</evidence>
<gene>
    <name evidence="12" type="ORF">SAY87_008645</name>
</gene>
<comment type="similarity">
    <text evidence="2">Belongs to the CONSTANS family.</text>
</comment>
<comment type="subcellular location">
    <subcellularLocation>
        <location evidence="1 8">Nucleus</location>
    </subcellularLocation>
</comment>
<dbReference type="PROSITE" id="PS50119">
    <property type="entry name" value="ZF_BBOX"/>
    <property type="match status" value="2"/>
</dbReference>
<keyword evidence="3" id="KW-0479">Metal-binding</keyword>
<name>A0AAN7JUQ4_9MYRT</name>
<evidence type="ECO:0000256" key="8">
    <source>
        <dbReference type="PROSITE-ProRule" id="PRU00357"/>
    </source>
</evidence>
<evidence type="ECO:0000256" key="3">
    <source>
        <dbReference type="ARBA" id="ARBA00022723"/>
    </source>
</evidence>
<feature type="compositionally biased region" description="Polar residues" evidence="9">
    <location>
        <begin position="245"/>
        <end position="256"/>
    </location>
</feature>
<dbReference type="InterPro" id="IPR045281">
    <property type="entry name" value="CONSTANS-like"/>
</dbReference>
<dbReference type="InterPro" id="IPR049808">
    <property type="entry name" value="CONSTANS-like_Bbox1"/>
</dbReference>
<keyword evidence="6 8" id="KW-0539">Nucleus</keyword>
<keyword evidence="13" id="KW-1185">Reference proteome</keyword>
<proteinExistence type="inferred from homology"/>
<feature type="domain" description="B box-type" evidence="10">
    <location>
        <begin position="9"/>
        <end position="58"/>
    </location>
</feature>
<evidence type="ECO:0000256" key="2">
    <source>
        <dbReference type="ARBA" id="ARBA00010024"/>
    </source>
</evidence>
<evidence type="ECO:0000256" key="1">
    <source>
        <dbReference type="ARBA" id="ARBA00004123"/>
    </source>
</evidence>
<evidence type="ECO:0000313" key="12">
    <source>
        <dbReference type="EMBL" id="KAK4754888.1"/>
    </source>
</evidence>
<dbReference type="EMBL" id="JAXIOK010000014">
    <property type="protein sequence ID" value="KAK4754888.1"/>
    <property type="molecule type" value="Genomic_DNA"/>
</dbReference>
<keyword evidence="4 7" id="KW-0863">Zinc-finger</keyword>
<feature type="domain" description="B box-type" evidence="10">
    <location>
        <begin position="54"/>
        <end position="101"/>
    </location>
</feature>
<dbReference type="AlphaFoldDB" id="A0AAN7JUQ4"/>
<evidence type="ECO:0000259" key="11">
    <source>
        <dbReference type="PROSITE" id="PS51017"/>
    </source>
</evidence>
<evidence type="ECO:0000313" key="13">
    <source>
        <dbReference type="Proteomes" id="UP001345219"/>
    </source>
</evidence>
<evidence type="ECO:0000256" key="7">
    <source>
        <dbReference type="PROSITE-ProRule" id="PRU00024"/>
    </source>
</evidence>
<dbReference type="InterPro" id="IPR010402">
    <property type="entry name" value="CCT_domain"/>
</dbReference>
<dbReference type="PANTHER" id="PTHR31319">
    <property type="entry name" value="ZINC FINGER PROTEIN CONSTANS-LIKE 4"/>
    <property type="match status" value="1"/>
</dbReference>
<feature type="domain" description="CCT" evidence="11">
    <location>
        <begin position="269"/>
        <end position="311"/>
    </location>
</feature>
<comment type="caution">
    <text evidence="12">The sequence shown here is derived from an EMBL/GenBank/DDBJ whole genome shotgun (WGS) entry which is preliminary data.</text>
</comment>
<dbReference type="GO" id="GO:0003700">
    <property type="term" value="F:DNA-binding transcription factor activity"/>
    <property type="evidence" value="ECO:0007669"/>
    <property type="project" value="TreeGrafter"/>
</dbReference>
<dbReference type="GO" id="GO:0009909">
    <property type="term" value="P:regulation of flower development"/>
    <property type="evidence" value="ECO:0007669"/>
    <property type="project" value="InterPro"/>
</dbReference>
<dbReference type="PROSITE" id="PS51017">
    <property type="entry name" value="CCT"/>
    <property type="match status" value="1"/>
</dbReference>
<protein>
    <submittedName>
        <fullName evidence="12">Uncharacterized protein</fullName>
    </submittedName>
</protein>
<reference evidence="12 13" key="1">
    <citation type="journal article" date="2023" name="Hortic Res">
        <title>Pangenome of water caltrop reveals structural variations and asymmetric subgenome divergence after allopolyploidization.</title>
        <authorList>
            <person name="Zhang X."/>
            <person name="Chen Y."/>
            <person name="Wang L."/>
            <person name="Yuan Y."/>
            <person name="Fang M."/>
            <person name="Shi L."/>
            <person name="Lu R."/>
            <person name="Comes H.P."/>
            <person name="Ma Y."/>
            <person name="Chen Y."/>
            <person name="Huang G."/>
            <person name="Zhou Y."/>
            <person name="Zheng Z."/>
            <person name="Qiu Y."/>
        </authorList>
    </citation>
    <scope>NUCLEOTIDE SEQUENCE [LARGE SCALE GENOMIC DNA]</scope>
    <source>
        <tissue evidence="12">Roots</tissue>
    </source>
</reference>
<evidence type="ECO:0000256" key="4">
    <source>
        <dbReference type="ARBA" id="ARBA00022771"/>
    </source>
</evidence>
<dbReference type="Pfam" id="PF06203">
    <property type="entry name" value="CCT"/>
    <property type="match status" value="1"/>
</dbReference>
<dbReference type="PANTHER" id="PTHR31319:SF77">
    <property type="entry name" value="ZINC FINGER PROTEIN CONSTANS-LIKE 4"/>
    <property type="match status" value="1"/>
</dbReference>
<dbReference type="GO" id="GO:0008270">
    <property type="term" value="F:zinc ion binding"/>
    <property type="evidence" value="ECO:0007669"/>
    <property type="project" value="UniProtKB-KW"/>
</dbReference>